<dbReference type="EMBL" id="CAADFY010000048">
    <property type="protein sequence ID" value="VFK54605.1"/>
    <property type="molecule type" value="Genomic_DNA"/>
</dbReference>
<protein>
    <submittedName>
        <fullName evidence="2">Uncharacterized protein</fullName>
    </submittedName>
</protein>
<evidence type="ECO:0000313" key="2">
    <source>
        <dbReference type="EMBL" id="VFK57833.1"/>
    </source>
</evidence>
<accession>A0A450ZVQ3</accession>
<dbReference type="PROSITE" id="PS51257">
    <property type="entry name" value="PROKAR_LIPOPROTEIN"/>
    <property type="match status" value="1"/>
</dbReference>
<dbReference type="AlphaFoldDB" id="A0A450ZVQ3"/>
<dbReference type="EMBL" id="CAADFV010000047">
    <property type="protein sequence ID" value="VFK57833.1"/>
    <property type="molecule type" value="Genomic_DNA"/>
</dbReference>
<gene>
    <name evidence="2" type="ORF">BECKTUN1418E_GA0071001_104717</name>
    <name evidence="1" type="ORF">BECKTUN1418F_GA0071002_104817</name>
</gene>
<evidence type="ECO:0000313" key="1">
    <source>
        <dbReference type="EMBL" id="VFK54605.1"/>
    </source>
</evidence>
<name>A0A450ZVQ3_9GAMM</name>
<reference evidence="2" key="1">
    <citation type="submission" date="2019-02" db="EMBL/GenBank/DDBJ databases">
        <authorList>
            <person name="Gruber-Vodicka R. H."/>
            <person name="Seah K. B. B."/>
        </authorList>
    </citation>
    <scope>NUCLEOTIDE SEQUENCE</scope>
    <source>
        <strain evidence="2">BECK_BY2</strain>
        <strain evidence="1">BECK_BY3</strain>
    </source>
</reference>
<proteinExistence type="predicted"/>
<organism evidence="2">
    <name type="scientific">Candidatus Kentrum sp. TUN</name>
    <dbReference type="NCBI Taxonomy" id="2126343"/>
    <lineage>
        <taxon>Bacteria</taxon>
        <taxon>Pseudomonadati</taxon>
        <taxon>Pseudomonadota</taxon>
        <taxon>Gammaproteobacteria</taxon>
        <taxon>Candidatus Kentrum</taxon>
    </lineage>
</organism>
<sequence>MISKISWPSTTLIFSCSVNFMSTLFSHKAPMQLFYWPWSLFGANTASQRIGFYINLFISRSVSQMNQILRALY</sequence>